<dbReference type="AlphaFoldDB" id="A0A286P3S9"/>
<name>A0A286P3S9_9GAMM</name>
<dbReference type="Proteomes" id="UP000266313">
    <property type="component" value="Chromosome"/>
</dbReference>
<gene>
    <name evidence="1" type="ORF">sS8_0333</name>
</gene>
<dbReference type="EMBL" id="AP017928">
    <property type="protein sequence ID" value="BBA32301.1"/>
    <property type="molecule type" value="Genomic_DNA"/>
</dbReference>
<keyword evidence="2" id="KW-1185">Reference proteome</keyword>
<proteinExistence type="predicted"/>
<dbReference type="KEGG" id="mmai:sS8_0333"/>
<evidence type="ECO:0000313" key="2">
    <source>
        <dbReference type="Proteomes" id="UP000266313"/>
    </source>
</evidence>
<organism evidence="1 2">
    <name type="scientific">Methylocaldum marinum</name>
    <dbReference type="NCBI Taxonomy" id="1432792"/>
    <lineage>
        <taxon>Bacteria</taxon>
        <taxon>Pseudomonadati</taxon>
        <taxon>Pseudomonadota</taxon>
        <taxon>Gammaproteobacteria</taxon>
        <taxon>Methylococcales</taxon>
        <taxon>Methylococcaceae</taxon>
        <taxon>Methylocaldum</taxon>
    </lineage>
</organism>
<protein>
    <submittedName>
        <fullName evidence="1">Uncharacterized protein</fullName>
    </submittedName>
</protein>
<reference evidence="1 2" key="1">
    <citation type="submission" date="2016-12" db="EMBL/GenBank/DDBJ databases">
        <title>Genome sequencing of Methylocaldum marinum.</title>
        <authorList>
            <person name="Takeuchi M."/>
            <person name="Kamagata Y."/>
            <person name="Hiraoka S."/>
            <person name="Oshima K."/>
            <person name="Hattori M."/>
            <person name="Iwasaki W."/>
        </authorList>
    </citation>
    <scope>NUCLEOTIDE SEQUENCE [LARGE SCALE GENOMIC DNA]</scope>
    <source>
        <strain evidence="1 2">S8</strain>
    </source>
</reference>
<accession>A0A286P3S9</accession>
<evidence type="ECO:0000313" key="1">
    <source>
        <dbReference type="EMBL" id="BBA32301.1"/>
    </source>
</evidence>
<sequence>MVAALAAPEVGETVPVPGEFACGAGLGEEAPEGIVGEAHAVFGEAQGPPLFGRDAAGALELSAGGPGVAGGGGAVGALLGDQASDGS</sequence>